<dbReference type="PROSITE" id="PS00903">
    <property type="entry name" value="CYT_DCMP_DEAMINASES_1"/>
    <property type="match status" value="1"/>
</dbReference>
<dbReference type="InterPro" id="IPR050202">
    <property type="entry name" value="Cyt/Deoxycyt_deaminase"/>
</dbReference>
<evidence type="ECO:0000256" key="7">
    <source>
        <dbReference type="ARBA" id="ARBA00022833"/>
    </source>
</evidence>
<dbReference type="EMBL" id="BQXS01012484">
    <property type="protein sequence ID" value="GKT23751.1"/>
    <property type="molecule type" value="Genomic_DNA"/>
</dbReference>
<evidence type="ECO:0000256" key="4">
    <source>
        <dbReference type="ARBA" id="ARBA00012783"/>
    </source>
</evidence>
<dbReference type="Proteomes" id="UP001057375">
    <property type="component" value="Unassembled WGS sequence"/>
</dbReference>
<sequence>MKIINLPIKKSLIEKSPFDPCPIISSHEKSLLDKALAASKKAYCPYSHFSVGACVETETGDIFEGCNVENASYGLSNCAERTAIFSAVSHGMKKIKTIAVIADTKGPVSPCGACRQVISEFADESTTIILANTRGDVAVMSVKDLLPYGFSF</sequence>
<organism evidence="12 13">
    <name type="scientific">Aduncisulcus paluster</name>
    <dbReference type="NCBI Taxonomy" id="2918883"/>
    <lineage>
        <taxon>Eukaryota</taxon>
        <taxon>Metamonada</taxon>
        <taxon>Carpediemonas-like organisms</taxon>
        <taxon>Aduncisulcus</taxon>
    </lineage>
</organism>
<evidence type="ECO:0000313" key="13">
    <source>
        <dbReference type="Proteomes" id="UP001057375"/>
    </source>
</evidence>
<evidence type="ECO:0000256" key="6">
    <source>
        <dbReference type="ARBA" id="ARBA00022801"/>
    </source>
</evidence>
<protein>
    <recommendedName>
        <fullName evidence="4 10">Cytidine deaminase</fullName>
        <ecNumber evidence="4 10">3.5.4.5</ecNumber>
    </recommendedName>
    <alternativeName>
        <fullName evidence="8 10">Cytidine aminohydrolase</fullName>
    </alternativeName>
</protein>
<evidence type="ECO:0000313" key="12">
    <source>
        <dbReference type="EMBL" id="GKT23751.1"/>
    </source>
</evidence>
<evidence type="ECO:0000256" key="2">
    <source>
        <dbReference type="ARBA" id="ARBA00003949"/>
    </source>
</evidence>
<dbReference type="InterPro" id="IPR006262">
    <property type="entry name" value="Cyt_deam_tetra"/>
</dbReference>
<comment type="cofactor">
    <cofactor evidence="1 10">
        <name>Zn(2+)</name>
        <dbReference type="ChEBI" id="CHEBI:29105"/>
    </cofactor>
</comment>
<dbReference type="NCBIfam" id="TIGR01354">
    <property type="entry name" value="cyt_deam_tetra"/>
    <property type="match status" value="1"/>
</dbReference>
<dbReference type="PROSITE" id="PS51747">
    <property type="entry name" value="CYT_DCMP_DEAMINASES_2"/>
    <property type="match status" value="1"/>
</dbReference>
<dbReference type="InterPro" id="IPR002125">
    <property type="entry name" value="CMP_dCMP_dom"/>
</dbReference>
<proteinExistence type="inferred from homology"/>
<feature type="domain" description="CMP/dCMP-type deaminase" evidence="11">
    <location>
        <begin position="26"/>
        <end position="152"/>
    </location>
</feature>
<dbReference type="PANTHER" id="PTHR11644">
    <property type="entry name" value="CYTIDINE DEAMINASE"/>
    <property type="match status" value="1"/>
</dbReference>
<keyword evidence="6 10" id="KW-0378">Hydrolase</keyword>
<comment type="catalytic activity">
    <reaction evidence="9 10">
        <text>cytidine + H2O + H(+) = uridine + NH4(+)</text>
        <dbReference type="Rhea" id="RHEA:16069"/>
        <dbReference type="ChEBI" id="CHEBI:15377"/>
        <dbReference type="ChEBI" id="CHEBI:15378"/>
        <dbReference type="ChEBI" id="CHEBI:16704"/>
        <dbReference type="ChEBI" id="CHEBI:17562"/>
        <dbReference type="ChEBI" id="CHEBI:28938"/>
        <dbReference type="EC" id="3.5.4.5"/>
    </reaction>
</comment>
<name>A0ABQ5K4J1_9EUKA</name>
<evidence type="ECO:0000256" key="10">
    <source>
        <dbReference type="RuleBase" id="RU364006"/>
    </source>
</evidence>
<dbReference type="PANTHER" id="PTHR11644:SF2">
    <property type="entry name" value="CYTIDINE DEAMINASE"/>
    <property type="match status" value="1"/>
</dbReference>
<keyword evidence="7 10" id="KW-0862">Zinc</keyword>
<evidence type="ECO:0000256" key="1">
    <source>
        <dbReference type="ARBA" id="ARBA00001947"/>
    </source>
</evidence>
<keyword evidence="5 10" id="KW-0479">Metal-binding</keyword>
<dbReference type="Gene3D" id="3.40.140.10">
    <property type="entry name" value="Cytidine Deaminase, domain 2"/>
    <property type="match status" value="1"/>
</dbReference>
<dbReference type="NCBIfam" id="NF004064">
    <property type="entry name" value="PRK05578.1"/>
    <property type="match status" value="1"/>
</dbReference>
<comment type="function">
    <text evidence="2 10">This enzyme scavenges exogenous and endogenous cytidine and 2'-deoxycytidine for UMP synthesis.</text>
</comment>
<dbReference type="InterPro" id="IPR016192">
    <property type="entry name" value="APOBEC/CMP_deaminase_Zn-bd"/>
</dbReference>
<gene>
    <name evidence="12" type="ORF">ADUPG1_012521</name>
</gene>
<evidence type="ECO:0000259" key="11">
    <source>
        <dbReference type="PROSITE" id="PS51747"/>
    </source>
</evidence>
<accession>A0ABQ5K4J1</accession>
<dbReference type="EC" id="3.5.4.5" evidence="4 10"/>
<dbReference type="InterPro" id="IPR016193">
    <property type="entry name" value="Cytidine_deaminase-like"/>
</dbReference>
<keyword evidence="13" id="KW-1185">Reference proteome</keyword>
<comment type="catalytic activity">
    <reaction evidence="10">
        <text>2'-deoxycytidine + H2O + H(+) = 2'-deoxyuridine + NH4(+)</text>
        <dbReference type="Rhea" id="RHEA:13433"/>
        <dbReference type="ChEBI" id="CHEBI:15377"/>
        <dbReference type="ChEBI" id="CHEBI:15378"/>
        <dbReference type="ChEBI" id="CHEBI:15698"/>
        <dbReference type="ChEBI" id="CHEBI:16450"/>
        <dbReference type="ChEBI" id="CHEBI:28938"/>
        <dbReference type="EC" id="3.5.4.5"/>
    </reaction>
</comment>
<dbReference type="CDD" id="cd01283">
    <property type="entry name" value="cytidine_deaminase"/>
    <property type="match status" value="1"/>
</dbReference>
<dbReference type="Pfam" id="PF00383">
    <property type="entry name" value="dCMP_cyt_deam_1"/>
    <property type="match status" value="1"/>
</dbReference>
<reference evidence="12" key="1">
    <citation type="submission" date="2022-03" db="EMBL/GenBank/DDBJ databases">
        <title>Draft genome sequence of Aduncisulcus paluster, a free-living microaerophilic Fornicata.</title>
        <authorList>
            <person name="Yuyama I."/>
            <person name="Kume K."/>
            <person name="Tamura T."/>
            <person name="Inagaki Y."/>
            <person name="Hashimoto T."/>
        </authorList>
    </citation>
    <scope>NUCLEOTIDE SEQUENCE</scope>
    <source>
        <strain evidence="12">NY0171</strain>
    </source>
</reference>
<evidence type="ECO:0000256" key="8">
    <source>
        <dbReference type="ARBA" id="ARBA00032005"/>
    </source>
</evidence>
<comment type="similarity">
    <text evidence="3 10">Belongs to the cytidine and deoxycytidylate deaminase family.</text>
</comment>
<comment type="caution">
    <text evidence="12">The sequence shown here is derived from an EMBL/GenBank/DDBJ whole genome shotgun (WGS) entry which is preliminary data.</text>
</comment>
<dbReference type="SUPFAM" id="SSF53927">
    <property type="entry name" value="Cytidine deaminase-like"/>
    <property type="match status" value="1"/>
</dbReference>
<evidence type="ECO:0000256" key="9">
    <source>
        <dbReference type="ARBA" id="ARBA00049558"/>
    </source>
</evidence>
<evidence type="ECO:0000256" key="5">
    <source>
        <dbReference type="ARBA" id="ARBA00022723"/>
    </source>
</evidence>
<evidence type="ECO:0000256" key="3">
    <source>
        <dbReference type="ARBA" id="ARBA00006576"/>
    </source>
</evidence>